<dbReference type="InterPro" id="IPR029055">
    <property type="entry name" value="Ntn_hydrolases_N"/>
</dbReference>
<evidence type="ECO:0000313" key="4">
    <source>
        <dbReference type="EMBL" id="MDV6266643.1"/>
    </source>
</evidence>
<reference evidence="4 5" key="1">
    <citation type="submission" date="2023-10" db="EMBL/GenBank/DDBJ databases">
        <title>Development of a sustainable strategy for remediation of hydrocarbon-contaminated territories based on the waste exchange concept.</title>
        <authorList>
            <person name="Krivoruchko A."/>
        </authorList>
    </citation>
    <scope>NUCLEOTIDE SEQUENCE [LARGE SCALE GENOMIC DNA]</scope>
    <source>
        <strain evidence="4 5">IEGM 1203</strain>
    </source>
</reference>
<sequence length="329" mass="35841">MCTRVIWPDAAGAVLVGRNMDYHRDTGTNLWLLPQGIERNDGVSGSLSWTAEYGSVVAGAFDMMSVDGMNEAGLAGHILWLAESDYGSRDTSKPSLSMAIWLQYFLDNFATVADAAAWIVDSDVQVVPLGDPATGEVPAVHLALDDATGDSAIIEYLDGKATVWHDRDYRVMTNSPSFDKQIELLKEVDGFGGTKPLPGTTLASDRFARAAYYVGRLPEPKSEVEAVAGMFSVIRNAAQPFRIPDPDKPYASQTIWQTVSDLTNKRYVFDSTTRPNVLWVDFDKLDFSVGAQAGKLDLMGDTSLEGGLAGNVSRRFEETPPMQFLTLPA</sequence>
<feature type="domain" description="Choloylglycine hydrolase/NAAA C-terminal" evidence="3">
    <location>
        <begin position="2"/>
        <end position="287"/>
    </location>
</feature>
<keyword evidence="2 4" id="KW-0378">Hydrolase</keyword>
<evidence type="ECO:0000256" key="2">
    <source>
        <dbReference type="ARBA" id="ARBA00022801"/>
    </source>
</evidence>
<dbReference type="GO" id="GO:0016787">
    <property type="term" value="F:hydrolase activity"/>
    <property type="evidence" value="ECO:0007669"/>
    <property type="project" value="UniProtKB-KW"/>
</dbReference>
<dbReference type="CDD" id="cd01902">
    <property type="entry name" value="Ntn_CGH"/>
    <property type="match status" value="1"/>
</dbReference>
<dbReference type="PANTHER" id="PTHR35527">
    <property type="entry name" value="CHOLOYLGLYCINE HYDROLASE"/>
    <property type="match status" value="1"/>
</dbReference>
<comment type="caution">
    <text evidence="4">The sequence shown here is derived from an EMBL/GenBank/DDBJ whole genome shotgun (WGS) entry which is preliminary data.</text>
</comment>
<comment type="similarity">
    <text evidence="1">Belongs to the peptidase C59 family.</text>
</comment>
<organism evidence="4 5">
    <name type="scientific">Rhodococcus globerulus</name>
    <dbReference type="NCBI Taxonomy" id="33008"/>
    <lineage>
        <taxon>Bacteria</taxon>
        <taxon>Bacillati</taxon>
        <taxon>Actinomycetota</taxon>
        <taxon>Actinomycetes</taxon>
        <taxon>Mycobacteriales</taxon>
        <taxon>Nocardiaceae</taxon>
        <taxon>Rhodococcus</taxon>
    </lineage>
</organism>
<evidence type="ECO:0000256" key="1">
    <source>
        <dbReference type="ARBA" id="ARBA00006625"/>
    </source>
</evidence>
<dbReference type="EMBL" id="JAWLKB010000003">
    <property type="protein sequence ID" value="MDV6266643.1"/>
    <property type="molecule type" value="Genomic_DNA"/>
</dbReference>
<dbReference type="Proteomes" id="UP001185927">
    <property type="component" value="Unassembled WGS sequence"/>
</dbReference>
<accession>A0ABU4BR37</accession>
<evidence type="ECO:0000259" key="3">
    <source>
        <dbReference type="Pfam" id="PF02275"/>
    </source>
</evidence>
<proteinExistence type="inferred from homology"/>
<dbReference type="InterPro" id="IPR052193">
    <property type="entry name" value="Peptidase_C59"/>
</dbReference>
<gene>
    <name evidence="4" type="ORF">R3Q16_08515</name>
</gene>
<keyword evidence="5" id="KW-1185">Reference proteome</keyword>
<protein>
    <submittedName>
        <fullName evidence="4">Linear amide C-N hydrolase</fullName>
    </submittedName>
</protein>
<dbReference type="RefSeq" id="WP_317541038.1">
    <property type="nucleotide sequence ID" value="NZ_JAWLKB010000003.1"/>
</dbReference>
<dbReference type="Pfam" id="PF02275">
    <property type="entry name" value="CBAH"/>
    <property type="match status" value="1"/>
</dbReference>
<dbReference type="Gene3D" id="3.60.60.10">
    <property type="entry name" value="Penicillin V Acylase, Chain A"/>
    <property type="match status" value="1"/>
</dbReference>
<dbReference type="SUPFAM" id="SSF56235">
    <property type="entry name" value="N-terminal nucleophile aminohydrolases (Ntn hydrolases)"/>
    <property type="match status" value="1"/>
</dbReference>
<dbReference type="InterPro" id="IPR029132">
    <property type="entry name" value="CBAH/NAAA_C"/>
</dbReference>
<name>A0ABU4BR37_RHOGO</name>
<evidence type="ECO:0000313" key="5">
    <source>
        <dbReference type="Proteomes" id="UP001185927"/>
    </source>
</evidence>
<dbReference type="PANTHER" id="PTHR35527:SF2">
    <property type="entry name" value="HYDROLASE"/>
    <property type="match status" value="1"/>
</dbReference>